<dbReference type="PANTHER" id="PTHR43765">
    <property type="entry name" value="2-DEHYDROPANTOATE 2-REDUCTASE-RELATED"/>
    <property type="match status" value="1"/>
</dbReference>
<reference evidence="6 7" key="1">
    <citation type="submission" date="2015-04" db="EMBL/GenBank/DDBJ databases">
        <title>The draft genome sequence of Fusarium langsethiae, a T-2/HT-2 mycotoxin producer.</title>
        <authorList>
            <person name="Lysoe E."/>
            <person name="Divon H.H."/>
            <person name="Terzi V."/>
            <person name="Orru L."/>
            <person name="Lamontanara A."/>
            <person name="Kolseth A.-K."/>
            <person name="Frandsen R.J."/>
            <person name="Nielsen K."/>
            <person name="Thrane U."/>
        </authorList>
    </citation>
    <scope>NUCLEOTIDE SEQUENCE [LARGE SCALE GENOMIC DNA]</scope>
    <source>
        <strain evidence="6 7">Fl201059</strain>
    </source>
</reference>
<evidence type="ECO:0000313" key="7">
    <source>
        <dbReference type="Proteomes" id="UP000037904"/>
    </source>
</evidence>
<dbReference type="GO" id="GO:0050661">
    <property type="term" value="F:NADP binding"/>
    <property type="evidence" value="ECO:0007669"/>
    <property type="project" value="TreeGrafter"/>
</dbReference>
<dbReference type="InterPro" id="IPR013752">
    <property type="entry name" value="KPA_reductase"/>
</dbReference>
<dbReference type="InterPro" id="IPR008927">
    <property type="entry name" value="6-PGluconate_DH-like_C_sf"/>
</dbReference>
<evidence type="ECO:0000313" key="6">
    <source>
        <dbReference type="EMBL" id="KPA40527.1"/>
    </source>
</evidence>
<dbReference type="OrthoDB" id="73846at2759"/>
<dbReference type="SUPFAM" id="SSF48179">
    <property type="entry name" value="6-phosphogluconate dehydrogenase C-terminal domain-like"/>
    <property type="match status" value="1"/>
</dbReference>
<proteinExistence type="inferred from homology"/>
<keyword evidence="2" id="KW-0521">NADP</keyword>
<dbReference type="InterPro" id="IPR013332">
    <property type="entry name" value="KPR_N"/>
</dbReference>
<dbReference type="AlphaFoldDB" id="A0A0N0V6G6"/>
<dbReference type="Gene3D" id="3.40.50.720">
    <property type="entry name" value="NAD(P)-binding Rossmann-like Domain"/>
    <property type="match status" value="1"/>
</dbReference>
<name>A0A0N0V6G6_FUSLA</name>
<feature type="domain" description="Ketopantoate reductase N-terminal" evidence="4">
    <location>
        <begin position="61"/>
        <end position="234"/>
    </location>
</feature>
<dbReference type="InterPro" id="IPR050838">
    <property type="entry name" value="Ketopantoate_reductase"/>
</dbReference>
<evidence type="ECO:0000256" key="3">
    <source>
        <dbReference type="ARBA" id="ARBA00023002"/>
    </source>
</evidence>
<organism evidence="6 7">
    <name type="scientific">Fusarium langsethiae</name>
    <dbReference type="NCBI Taxonomy" id="179993"/>
    <lineage>
        <taxon>Eukaryota</taxon>
        <taxon>Fungi</taxon>
        <taxon>Dikarya</taxon>
        <taxon>Ascomycota</taxon>
        <taxon>Pezizomycotina</taxon>
        <taxon>Sordariomycetes</taxon>
        <taxon>Hypocreomycetidae</taxon>
        <taxon>Hypocreales</taxon>
        <taxon>Nectriaceae</taxon>
        <taxon>Fusarium</taxon>
    </lineage>
</organism>
<keyword evidence="3" id="KW-0560">Oxidoreductase</keyword>
<protein>
    <submittedName>
        <fullName evidence="6">Ketoisovalerate reductase</fullName>
    </submittedName>
</protein>
<dbReference type="PANTHER" id="PTHR43765:SF2">
    <property type="entry name" value="2-DEHYDROPANTOATE 2-REDUCTASE"/>
    <property type="match status" value="1"/>
</dbReference>
<dbReference type="GO" id="GO:0005739">
    <property type="term" value="C:mitochondrion"/>
    <property type="evidence" value="ECO:0007669"/>
    <property type="project" value="TreeGrafter"/>
</dbReference>
<dbReference type="Pfam" id="PF08546">
    <property type="entry name" value="ApbA_C"/>
    <property type="match status" value="1"/>
</dbReference>
<keyword evidence="7" id="KW-1185">Reference proteome</keyword>
<evidence type="ECO:0000259" key="5">
    <source>
        <dbReference type="Pfam" id="PF08546"/>
    </source>
</evidence>
<feature type="domain" description="Ketopantoate reductase C-terminal" evidence="5">
    <location>
        <begin position="270"/>
        <end position="435"/>
    </location>
</feature>
<gene>
    <name evidence="6" type="ORF">FLAG1_06608</name>
</gene>
<dbReference type="EMBL" id="JXCE01000132">
    <property type="protein sequence ID" value="KPA40527.1"/>
    <property type="molecule type" value="Genomic_DNA"/>
</dbReference>
<evidence type="ECO:0000259" key="4">
    <source>
        <dbReference type="Pfam" id="PF02558"/>
    </source>
</evidence>
<dbReference type="Gene3D" id="1.10.1040.10">
    <property type="entry name" value="N-(1-d-carboxylethyl)-l-norvaline Dehydrogenase, domain 2"/>
    <property type="match status" value="1"/>
</dbReference>
<evidence type="ECO:0000256" key="1">
    <source>
        <dbReference type="ARBA" id="ARBA00007870"/>
    </source>
</evidence>
<dbReference type="Pfam" id="PF02558">
    <property type="entry name" value="ApbA"/>
    <property type="match status" value="1"/>
</dbReference>
<dbReference type="Proteomes" id="UP000037904">
    <property type="component" value="Unassembled WGS sequence"/>
</dbReference>
<dbReference type="InterPro" id="IPR013328">
    <property type="entry name" value="6PGD_dom2"/>
</dbReference>
<evidence type="ECO:0000256" key="2">
    <source>
        <dbReference type="ARBA" id="ARBA00022857"/>
    </source>
</evidence>
<sequence length="449" mass="50832">MTVQEYPDWLASISTDTSPAPKLYAWSPANFDFEPDRIDNILNDRQKAAFQDDSRNPRNRIYIIGPGNIGRLYAIYMAQHATALPTTLVVHRKELLSSWVTSEGLGIIDPVNGTVLKNKDFDIEWWTETEPEHGPVREVADGKKLRKVFVSTKAAEGLAEVDRMRRYLGRSSSVVFAQNGMCKFWPPHGPLYVASRYSPGDEPTFSACVVKHGVSSAGPFTNVHSAPADAYIGTVFCSKRLKRHIDDPFLRYIVTSPCLNTHRVCSGEFWLLQLEKLVINAAINPLTAILRCKIGFLFTTYDSHDPLIRVLDKLLCQTSAVIQGLIYHDSSLDMIISYVRESQPQITSKQQFYKSFKSIRDKIAQRFSQPMLKANLFSFGRKISEHRSSMLQDIEAGRKTEIRDFNGWIIDMARFLDTGLDISIHSGLITLVERKEILNKDELANRLSV</sequence>
<dbReference type="GO" id="GO:0008677">
    <property type="term" value="F:2-dehydropantoate 2-reductase activity"/>
    <property type="evidence" value="ECO:0007669"/>
    <property type="project" value="TreeGrafter"/>
</dbReference>
<comment type="similarity">
    <text evidence="1">Belongs to the ketopantoate reductase family.</text>
</comment>
<accession>A0A0N0V6G6</accession>
<comment type="caution">
    <text evidence="6">The sequence shown here is derived from an EMBL/GenBank/DDBJ whole genome shotgun (WGS) entry which is preliminary data.</text>
</comment>